<keyword evidence="4" id="KW-0620">Polyamine biosynthesis</keyword>
<comment type="cofactor">
    <cofactor evidence="1 11">
        <name>pyridoxal 5'-phosphate</name>
        <dbReference type="ChEBI" id="CHEBI:597326"/>
    </cofactor>
</comment>
<dbReference type="InterPro" id="IPR009006">
    <property type="entry name" value="Ala_racemase/Decarboxylase_C"/>
</dbReference>
<feature type="modified residue" description="N6-(pyridoxal phosphate)lysine" evidence="11">
    <location>
        <position position="91"/>
    </location>
</feature>
<dbReference type="EC" id="4.1.1.17" evidence="7"/>
<dbReference type="InterPro" id="IPR022653">
    <property type="entry name" value="De-COase2_pyr-phos_BS"/>
</dbReference>
<dbReference type="AlphaFoldDB" id="A0AAV6VH15"/>
<evidence type="ECO:0000256" key="10">
    <source>
        <dbReference type="ARBA" id="ARBA00049127"/>
    </source>
</evidence>
<dbReference type="PRINTS" id="PR01179">
    <property type="entry name" value="ODADCRBXLASE"/>
</dbReference>
<name>A0AAV6VH15_9ARAC</name>
<dbReference type="SUPFAM" id="SSF51419">
    <property type="entry name" value="PLP-binding barrel"/>
    <property type="match status" value="1"/>
</dbReference>
<evidence type="ECO:0000256" key="8">
    <source>
        <dbReference type="ARBA" id="ARBA00037173"/>
    </source>
</evidence>
<dbReference type="Gene3D" id="2.40.37.10">
    <property type="entry name" value="Lyase, Ornithine Decarboxylase, Chain A, domain 1"/>
    <property type="match status" value="1"/>
</dbReference>
<evidence type="ECO:0000256" key="9">
    <source>
        <dbReference type="ARBA" id="ARBA00046672"/>
    </source>
</evidence>
<feature type="domain" description="Orn/DAP/Arg decarboxylase 2 N-terminal" evidence="12">
    <location>
        <begin position="68"/>
        <end position="302"/>
    </location>
</feature>
<dbReference type="EMBL" id="JAFNEN010000077">
    <property type="protein sequence ID" value="KAG8195817.1"/>
    <property type="molecule type" value="Genomic_DNA"/>
</dbReference>
<comment type="catalytic activity">
    <reaction evidence="10">
        <text>L-ornithine + H(+) = putrescine + CO2</text>
        <dbReference type="Rhea" id="RHEA:22964"/>
        <dbReference type="ChEBI" id="CHEBI:15378"/>
        <dbReference type="ChEBI" id="CHEBI:16526"/>
        <dbReference type="ChEBI" id="CHEBI:46911"/>
        <dbReference type="ChEBI" id="CHEBI:326268"/>
        <dbReference type="EC" id="4.1.1.17"/>
    </reaction>
</comment>
<protein>
    <recommendedName>
        <fullName evidence="7">ornithine decarboxylase</fullName>
        <ecNumber evidence="7">4.1.1.17</ecNumber>
    </recommendedName>
</protein>
<dbReference type="GO" id="GO:0033387">
    <property type="term" value="P:putrescine biosynthetic process from arginine, via ornithine"/>
    <property type="evidence" value="ECO:0007669"/>
    <property type="project" value="TreeGrafter"/>
</dbReference>
<dbReference type="PANTHER" id="PTHR11482:SF6">
    <property type="entry name" value="ORNITHINE DECARBOXYLASE 1-RELATED"/>
    <property type="match status" value="1"/>
</dbReference>
<evidence type="ECO:0000256" key="3">
    <source>
        <dbReference type="ARBA" id="ARBA00022898"/>
    </source>
</evidence>
<dbReference type="CDD" id="cd00622">
    <property type="entry name" value="PLPDE_III_ODC"/>
    <property type="match status" value="1"/>
</dbReference>
<dbReference type="Proteomes" id="UP000827092">
    <property type="component" value="Unassembled WGS sequence"/>
</dbReference>
<dbReference type="InterPro" id="IPR022644">
    <property type="entry name" value="De-COase2_N"/>
</dbReference>
<dbReference type="Pfam" id="PF02784">
    <property type="entry name" value="Orn_Arg_deC_N"/>
    <property type="match status" value="1"/>
</dbReference>
<evidence type="ECO:0000259" key="12">
    <source>
        <dbReference type="Pfam" id="PF02784"/>
    </source>
</evidence>
<evidence type="ECO:0000256" key="1">
    <source>
        <dbReference type="ARBA" id="ARBA00001933"/>
    </source>
</evidence>
<comment type="subunit">
    <text evidence="9">Homodimer. Only the dimer is catalytically active, as the active sites are constructed of residues from both monomers.</text>
</comment>
<evidence type="ECO:0000256" key="2">
    <source>
        <dbReference type="ARBA" id="ARBA00008872"/>
    </source>
</evidence>
<gene>
    <name evidence="13" type="ORF">JTE90_008516</name>
</gene>
<sequence>MGQFRLFVIFPEQTLYLRKAVSKQFRIDTEQNSPSMAAAIRNEALIKSMLHELELKDELEPFFVADIGDVVLKWKEWTEAMPRVEPFYAVKCNPDRVLLRVMASLGVNFDCSSKREMELALEAGVSPRRILYANTCKGPAHLAYAQSVGVDLMTFDNEEELHKIKRRFPTAKLVIRLKVDDSGAILKLSLKFGAEMAEVPHLLDVAKKLHLNVVGVSFHVGCNCQDPLAFAKAIKCAKDVFDLAKQRGSHMNLLDIGGGFPGHRGHVIAFQAFASAINGSLNDFFPPDTGVRIIAEPGRYFMTSAFTLLTNIIGKREALDENKCKNTMYFINEGVYGSFNNLIYHNTKFVPTALNEPSKNCRMEPSSIWGPTCDSVDRVWAKCLLPRMRVGDWLAFENMGSYTLACASNFNGFDITGVKYLLSQPLLKFFQNLPAWPALQTTFAAEHIVDVKASYLSYKAPILKNG</sequence>
<keyword evidence="14" id="KW-1185">Reference proteome</keyword>
<evidence type="ECO:0000256" key="6">
    <source>
        <dbReference type="ARBA" id="ARBA00034115"/>
    </source>
</evidence>
<evidence type="ECO:0000256" key="11">
    <source>
        <dbReference type="PIRSR" id="PIRSR600183-50"/>
    </source>
</evidence>
<accession>A0AAV6VH15</accession>
<comment type="caution">
    <text evidence="13">The sequence shown here is derived from an EMBL/GenBank/DDBJ whole genome shotgun (WGS) entry which is preliminary data.</text>
</comment>
<comment type="function">
    <text evidence="8">Catalyzes the first and rate-limiting step of polyamine biosynthesis that converts ornithine into putrescine, which is the precursor for the polyamines, spermidine and spermine. Polyamines are essential for cell proliferation and are implicated in cellular processes, ranging from DNA replication to apoptosis.</text>
</comment>
<dbReference type="PROSITE" id="PS00878">
    <property type="entry name" value="ODR_DC_2_1"/>
    <property type="match status" value="1"/>
</dbReference>
<dbReference type="InterPro" id="IPR000183">
    <property type="entry name" value="Orn/DAP/Arg_de-COase"/>
</dbReference>
<evidence type="ECO:0000256" key="4">
    <source>
        <dbReference type="ARBA" id="ARBA00023115"/>
    </source>
</evidence>
<evidence type="ECO:0000313" key="13">
    <source>
        <dbReference type="EMBL" id="KAG8195817.1"/>
    </source>
</evidence>
<organism evidence="13 14">
    <name type="scientific">Oedothorax gibbosus</name>
    <dbReference type="NCBI Taxonomy" id="931172"/>
    <lineage>
        <taxon>Eukaryota</taxon>
        <taxon>Metazoa</taxon>
        <taxon>Ecdysozoa</taxon>
        <taxon>Arthropoda</taxon>
        <taxon>Chelicerata</taxon>
        <taxon>Arachnida</taxon>
        <taxon>Araneae</taxon>
        <taxon>Araneomorphae</taxon>
        <taxon>Entelegynae</taxon>
        <taxon>Araneoidea</taxon>
        <taxon>Linyphiidae</taxon>
        <taxon>Erigoninae</taxon>
        <taxon>Oedothorax</taxon>
    </lineage>
</organism>
<dbReference type="GO" id="GO:0004586">
    <property type="term" value="F:ornithine decarboxylase activity"/>
    <property type="evidence" value="ECO:0007669"/>
    <property type="project" value="UniProtKB-EC"/>
</dbReference>
<feature type="active site" description="Proton donor" evidence="11">
    <location>
        <position position="373"/>
    </location>
</feature>
<reference evidence="13 14" key="1">
    <citation type="journal article" date="2022" name="Nat. Ecol. Evol.">
        <title>A masculinizing supergene underlies an exaggerated male reproductive morph in a spider.</title>
        <authorList>
            <person name="Hendrickx F."/>
            <person name="De Corte Z."/>
            <person name="Sonet G."/>
            <person name="Van Belleghem S.M."/>
            <person name="Kostlbacher S."/>
            <person name="Vangestel C."/>
        </authorList>
    </citation>
    <scope>NUCLEOTIDE SEQUENCE [LARGE SCALE GENOMIC DNA]</scope>
    <source>
        <strain evidence="13">W744_W776</strain>
    </source>
</reference>
<evidence type="ECO:0000256" key="7">
    <source>
        <dbReference type="ARBA" id="ARBA00034138"/>
    </source>
</evidence>
<dbReference type="InterPro" id="IPR029066">
    <property type="entry name" value="PLP-binding_barrel"/>
</dbReference>
<dbReference type="PROSITE" id="PS00879">
    <property type="entry name" value="ODR_DC_2_2"/>
    <property type="match status" value="1"/>
</dbReference>
<keyword evidence="5" id="KW-0456">Lyase</keyword>
<dbReference type="InterPro" id="IPR002433">
    <property type="entry name" value="Orn_de-COase"/>
</dbReference>
<evidence type="ECO:0000313" key="14">
    <source>
        <dbReference type="Proteomes" id="UP000827092"/>
    </source>
</evidence>
<dbReference type="FunFam" id="3.20.20.10:FF:000005">
    <property type="entry name" value="Ornithine decarboxylase"/>
    <property type="match status" value="1"/>
</dbReference>
<evidence type="ECO:0000256" key="5">
    <source>
        <dbReference type="ARBA" id="ARBA00023239"/>
    </source>
</evidence>
<comment type="pathway">
    <text evidence="6">Amine and polyamine biosynthesis; putrescine biosynthesis via L-ornithine pathway; putrescine from L-ornithine: step 1/1.</text>
</comment>
<dbReference type="InterPro" id="IPR022657">
    <property type="entry name" value="De-COase2_CS"/>
</dbReference>
<proteinExistence type="inferred from homology"/>
<dbReference type="PRINTS" id="PR01182">
    <property type="entry name" value="ORNDCRBXLASE"/>
</dbReference>
<dbReference type="SUPFAM" id="SSF50621">
    <property type="entry name" value="Alanine racemase C-terminal domain-like"/>
    <property type="match status" value="1"/>
</dbReference>
<dbReference type="GO" id="GO:0005737">
    <property type="term" value="C:cytoplasm"/>
    <property type="evidence" value="ECO:0007669"/>
    <property type="project" value="TreeGrafter"/>
</dbReference>
<comment type="similarity">
    <text evidence="2">Belongs to the Orn/Lys/Arg decarboxylase class-II family.</text>
</comment>
<keyword evidence="3 11" id="KW-0663">Pyridoxal phosphate</keyword>
<dbReference type="PANTHER" id="PTHR11482">
    <property type="entry name" value="ARGININE/DIAMINOPIMELATE/ORNITHINE DECARBOXYLASE"/>
    <property type="match status" value="1"/>
</dbReference>
<dbReference type="Gene3D" id="3.20.20.10">
    <property type="entry name" value="Alanine racemase"/>
    <property type="match status" value="1"/>
</dbReference>